<organism evidence="1 2">
    <name type="scientific">Scophthalmus maximus</name>
    <name type="common">Turbot</name>
    <name type="synonym">Psetta maxima</name>
    <dbReference type="NCBI Taxonomy" id="52904"/>
    <lineage>
        <taxon>Eukaryota</taxon>
        <taxon>Metazoa</taxon>
        <taxon>Chordata</taxon>
        <taxon>Craniata</taxon>
        <taxon>Vertebrata</taxon>
        <taxon>Euteleostomi</taxon>
        <taxon>Actinopterygii</taxon>
        <taxon>Neopterygii</taxon>
        <taxon>Teleostei</taxon>
        <taxon>Neoteleostei</taxon>
        <taxon>Acanthomorphata</taxon>
        <taxon>Carangaria</taxon>
        <taxon>Pleuronectiformes</taxon>
        <taxon>Pleuronectoidei</taxon>
        <taxon>Scophthalmidae</taxon>
        <taxon>Scophthalmus</taxon>
    </lineage>
</organism>
<name>A0A6A4SLE1_SCOMX</name>
<sequence length="123" mass="13631">METPTLCLVPTVNIQRCRTLDQTVPSPGTHSIRHQIALHSSGCNKHSLLSGGNDYSFQYDDNNKQLLMKVNQNKNDLVEKVYKGSSEKDWAGAELHTIRDACDDGVTGVELSDRCPAYSVHTD</sequence>
<evidence type="ECO:0000313" key="1">
    <source>
        <dbReference type="EMBL" id="KAF0033365.1"/>
    </source>
</evidence>
<protein>
    <submittedName>
        <fullName evidence="1">Uncharacterized protein</fullName>
    </submittedName>
</protein>
<comment type="caution">
    <text evidence="1">The sequence shown here is derived from an EMBL/GenBank/DDBJ whole genome shotgun (WGS) entry which is preliminary data.</text>
</comment>
<gene>
    <name evidence="1" type="ORF">F2P81_013431</name>
</gene>
<dbReference type="AlphaFoldDB" id="A0A6A4SLE1"/>
<reference evidence="1 2" key="1">
    <citation type="submission" date="2019-06" db="EMBL/GenBank/DDBJ databases">
        <title>Draft genomes of female and male turbot (Scophthalmus maximus).</title>
        <authorList>
            <person name="Xu H."/>
            <person name="Xu X.-W."/>
            <person name="Shao C."/>
            <person name="Chen S."/>
        </authorList>
    </citation>
    <scope>NUCLEOTIDE SEQUENCE [LARGE SCALE GENOMIC DNA]</scope>
    <source>
        <strain evidence="1">Ysfricsl-2016a</strain>
        <tissue evidence="1">Blood</tissue>
    </source>
</reference>
<evidence type="ECO:0000313" key="2">
    <source>
        <dbReference type="Proteomes" id="UP000438429"/>
    </source>
</evidence>
<dbReference type="EMBL" id="VEVO01000012">
    <property type="protein sequence ID" value="KAF0033365.1"/>
    <property type="molecule type" value="Genomic_DNA"/>
</dbReference>
<proteinExistence type="predicted"/>
<dbReference type="Proteomes" id="UP000438429">
    <property type="component" value="Unassembled WGS sequence"/>
</dbReference>
<accession>A0A6A4SLE1</accession>